<evidence type="ECO:0000256" key="10">
    <source>
        <dbReference type="RuleBase" id="RU362079"/>
    </source>
</evidence>
<accession>A0ABS0FB25</accession>
<comment type="catalytic activity">
    <reaction evidence="10">
        <text>7,8-dihydroneopterin = 6-hydroxymethyl-7,8-dihydropterin + glycolaldehyde</text>
        <dbReference type="Rhea" id="RHEA:10540"/>
        <dbReference type="ChEBI" id="CHEBI:17001"/>
        <dbReference type="ChEBI" id="CHEBI:17071"/>
        <dbReference type="ChEBI" id="CHEBI:44841"/>
        <dbReference type="EC" id="4.1.2.25"/>
    </reaction>
</comment>
<dbReference type="InterPro" id="IPR006157">
    <property type="entry name" value="FolB_dom"/>
</dbReference>
<feature type="domain" description="Dihydroneopterin aldolase/epimerase" evidence="11">
    <location>
        <begin position="12"/>
        <end position="123"/>
    </location>
</feature>
<dbReference type="SUPFAM" id="SSF55083">
    <property type="entry name" value="6-hydroxymethyl-7,8-dihydropterin pyrophosphokinase, HPPK"/>
    <property type="match status" value="1"/>
</dbReference>
<dbReference type="InterPro" id="IPR035907">
    <property type="entry name" value="Hppk_sf"/>
</dbReference>
<gene>
    <name evidence="12" type="primary">folK</name>
    <name evidence="12" type="ORF">IV494_06885</name>
</gene>
<comment type="function">
    <text evidence="9">Catalyzes the transfer of pyrophosphate from adenosine triphosphate (ATP) to 6-hydroxymethyl-7,8-dihydropterin, an enzymatic step in folate biosynthesis pathway.</text>
</comment>
<organism evidence="12 13">
    <name type="scientific">Kaistella gelatinilytica</name>
    <dbReference type="NCBI Taxonomy" id="2787636"/>
    <lineage>
        <taxon>Bacteria</taxon>
        <taxon>Pseudomonadati</taxon>
        <taxon>Bacteroidota</taxon>
        <taxon>Flavobacteriia</taxon>
        <taxon>Flavobacteriales</taxon>
        <taxon>Weeksellaceae</taxon>
        <taxon>Chryseobacterium group</taxon>
        <taxon>Kaistella</taxon>
    </lineage>
</organism>
<dbReference type="Gene3D" id="3.30.70.560">
    <property type="entry name" value="7,8-Dihydro-6-hydroxymethylpterin-pyrophosphokinase HPPK"/>
    <property type="match status" value="1"/>
</dbReference>
<dbReference type="EC" id="4.1.2.25" evidence="10"/>
<evidence type="ECO:0000256" key="9">
    <source>
        <dbReference type="ARBA" id="ARBA00029409"/>
    </source>
</evidence>
<dbReference type="EMBL" id="JADPVI010000001">
    <property type="protein sequence ID" value="MBF8456906.1"/>
    <property type="molecule type" value="Genomic_DNA"/>
</dbReference>
<evidence type="ECO:0000259" key="11">
    <source>
        <dbReference type="SMART" id="SM00905"/>
    </source>
</evidence>
<name>A0ABS0FB25_9FLAO</name>
<dbReference type="CDD" id="cd00483">
    <property type="entry name" value="HPPK"/>
    <property type="match status" value="1"/>
</dbReference>
<dbReference type="Pfam" id="PF02152">
    <property type="entry name" value="FolB"/>
    <property type="match status" value="1"/>
</dbReference>
<evidence type="ECO:0000256" key="5">
    <source>
        <dbReference type="ARBA" id="ARBA00022741"/>
    </source>
</evidence>
<proteinExistence type="inferred from homology"/>
<keyword evidence="7" id="KW-0067">ATP-binding</keyword>
<dbReference type="Proteomes" id="UP000660070">
    <property type="component" value="Unassembled WGS sequence"/>
</dbReference>
<protein>
    <recommendedName>
        <fullName evidence="10">Bifunctional folate synthesis protein</fullName>
    </recommendedName>
    <domain>
        <recommendedName>
            <fullName evidence="10">Dihydroneopterin aldolase</fullName>
            <shortName evidence="10">DHNA</shortName>
            <ecNumber evidence="10">4.1.2.25</ecNumber>
        </recommendedName>
        <alternativeName>
            <fullName evidence="10">7,8-dihydroneopterin aldolase</fullName>
        </alternativeName>
    </domain>
    <domain>
        <recommendedName>
            <fullName evidence="10">2-amino-4-hydroxy-6-hydroxymethyldihydropteridine pyrophosphokinase</fullName>
            <ecNumber evidence="10">2.7.6.3</ecNumber>
        </recommendedName>
        <alternativeName>
            <fullName evidence="10">6-hydroxymethyl-7,8-dihydropterin pyrophosphokinase</fullName>
            <shortName evidence="10">PPPK</shortName>
        </alternativeName>
        <alternativeName>
            <fullName evidence="10">7,8-dihydro-6-hydroxymethylpterin pyrophosphokinase</fullName>
            <shortName evidence="10">HPPK</shortName>
        </alternativeName>
    </domain>
</protein>
<dbReference type="SMART" id="SM00905">
    <property type="entry name" value="FolB"/>
    <property type="match status" value="1"/>
</dbReference>
<dbReference type="NCBIfam" id="TIGR00525">
    <property type="entry name" value="folB"/>
    <property type="match status" value="1"/>
</dbReference>
<comment type="caution">
    <text evidence="12">The sequence shown here is derived from an EMBL/GenBank/DDBJ whole genome shotgun (WGS) entry which is preliminary data.</text>
</comment>
<evidence type="ECO:0000256" key="4">
    <source>
        <dbReference type="ARBA" id="ARBA00022679"/>
    </source>
</evidence>
<evidence type="ECO:0000313" key="12">
    <source>
        <dbReference type="EMBL" id="MBF8456906.1"/>
    </source>
</evidence>
<comment type="similarity">
    <text evidence="2">Belongs to the HPPK family.</text>
</comment>
<comment type="pathway">
    <text evidence="10">Cofactor biosynthesis; tetrahydrofolate biosynthesis; 2-amino-4-hydroxy-6-hydroxymethyl-7,8-dihydropteridine diphosphate from 7,8-dihydroneopterin triphosphate: step 3/4.</text>
</comment>
<keyword evidence="5" id="KW-0547">Nucleotide-binding</keyword>
<comment type="similarity">
    <text evidence="10">Belongs to the DHNA family.</text>
</comment>
<dbReference type="InterPro" id="IPR000550">
    <property type="entry name" value="Hppk"/>
</dbReference>
<comment type="function">
    <text evidence="10">Catalyzes the conversion of 7,8-dihydroneopterin to 6-hydroxymethyl-7,8-dihydropterin.</text>
</comment>
<sequence>MGSNYNPKLSIVRVENLRLRAFIGFIDWETEKLQDVIISYSFKYDTSMASETDDVKHAVDYKKITKGVIDFVDHKSFHLIEALAEKIYDHIQTSGAPLQDIYVKVEKPNALRFADNVMVQIDGTDRYNTSVIALGSNINSEENFNKALDHLQQFGFIMQRSAFIKTKPLKFEDQPEFLNGAILFHTKKSLSELKMHLKQIEALLGRVRTENKNAPREIDLDVTTYNGFVIDEDVAEFPFLIDFVQQLQPEIKL</sequence>
<dbReference type="SUPFAM" id="SSF55620">
    <property type="entry name" value="Tetrahydrobiopterin biosynthesis enzymes-like"/>
    <property type="match status" value="1"/>
</dbReference>
<comment type="pathway">
    <text evidence="1">Cofactor biosynthesis; tetrahydrofolate biosynthesis; 2-amino-4-hydroxy-6-hydroxymethyl-7,8-dihydropteridine diphosphate from 7,8-dihydroneopterin triphosphate: step 4/4.</text>
</comment>
<dbReference type="InterPro" id="IPR006156">
    <property type="entry name" value="Dihydroneopterin_aldolase"/>
</dbReference>
<evidence type="ECO:0000256" key="2">
    <source>
        <dbReference type="ARBA" id="ARBA00005810"/>
    </source>
</evidence>
<dbReference type="InterPro" id="IPR043133">
    <property type="entry name" value="GTP-CH-I_C/QueF"/>
</dbReference>
<dbReference type="RefSeq" id="WP_196079396.1">
    <property type="nucleotide sequence ID" value="NZ_JADPVI010000001.1"/>
</dbReference>
<dbReference type="Pfam" id="PF01288">
    <property type="entry name" value="HPPK"/>
    <property type="match status" value="1"/>
</dbReference>
<keyword evidence="13" id="KW-1185">Reference proteome</keyword>
<dbReference type="GO" id="GO:0003848">
    <property type="term" value="F:2-amino-4-hydroxy-6-hydroxymethyldihydropteridine diphosphokinase activity"/>
    <property type="evidence" value="ECO:0007669"/>
    <property type="project" value="UniProtKB-EC"/>
</dbReference>
<evidence type="ECO:0000256" key="1">
    <source>
        <dbReference type="ARBA" id="ARBA00005051"/>
    </source>
</evidence>
<dbReference type="Gene3D" id="3.30.1130.10">
    <property type="match status" value="1"/>
</dbReference>
<reference evidence="12 13" key="1">
    <citation type="submission" date="2020-11" db="EMBL/GenBank/DDBJ databases">
        <title>Kaistella gelatinilytica sp. nov., a flavobacterium isolated from Antarctic Soil.</title>
        <authorList>
            <person name="Li J."/>
        </authorList>
    </citation>
    <scope>NUCLEOTIDE SEQUENCE [LARGE SCALE GENOMIC DNA]</scope>
    <source>
        <strain evidence="12 13">G5-32</strain>
    </source>
</reference>
<evidence type="ECO:0000256" key="6">
    <source>
        <dbReference type="ARBA" id="ARBA00022777"/>
    </source>
</evidence>
<dbReference type="NCBIfam" id="TIGR01498">
    <property type="entry name" value="folK"/>
    <property type="match status" value="1"/>
</dbReference>
<keyword evidence="4 12" id="KW-0808">Transferase</keyword>
<dbReference type="PANTHER" id="PTHR43071">
    <property type="entry name" value="2-AMINO-4-HYDROXY-6-HYDROXYMETHYLDIHYDROPTERIDINE PYROPHOSPHOKINASE"/>
    <property type="match status" value="1"/>
</dbReference>
<dbReference type="EC" id="2.7.6.3" evidence="10"/>
<dbReference type="CDD" id="cd00534">
    <property type="entry name" value="DHNA_DHNTPE"/>
    <property type="match status" value="1"/>
</dbReference>
<evidence type="ECO:0000313" key="13">
    <source>
        <dbReference type="Proteomes" id="UP000660070"/>
    </source>
</evidence>
<dbReference type="NCBIfam" id="TIGR00526">
    <property type="entry name" value="folB_dom"/>
    <property type="match status" value="1"/>
</dbReference>
<keyword evidence="8 10" id="KW-0289">Folate biosynthesis</keyword>
<dbReference type="PANTHER" id="PTHR43071:SF1">
    <property type="entry name" value="2-AMINO-4-HYDROXY-6-HYDROXYMETHYLDIHYDROPTERIDINE PYROPHOSPHOKINASE"/>
    <property type="match status" value="1"/>
</dbReference>
<keyword evidence="10" id="KW-0456">Lyase</keyword>
<evidence type="ECO:0000256" key="7">
    <source>
        <dbReference type="ARBA" id="ARBA00022840"/>
    </source>
</evidence>
<evidence type="ECO:0000256" key="8">
    <source>
        <dbReference type="ARBA" id="ARBA00022909"/>
    </source>
</evidence>
<evidence type="ECO:0000256" key="3">
    <source>
        <dbReference type="ARBA" id="ARBA00009640"/>
    </source>
</evidence>
<comment type="similarity">
    <text evidence="3">In the N-terminal section; belongs to the DHNA family.</text>
</comment>
<keyword evidence="6" id="KW-0418">Kinase</keyword>